<dbReference type="InterPro" id="IPR027267">
    <property type="entry name" value="AH/BAR_dom_sf"/>
</dbReference>
<dbReference type="OrthoDB" id="2126778at2759"/>
<feature type="region of interest" description="Disordered" evidence="1">
    <location>
        <begin position="253"/>
        <end position="317"/>
    </location>
</feature>
<dbReference type="Gene3D" id="1.20.1270.60">
    <property type="entry name" value="Arfaptin homology (AH) domain/BAR domain"/>
    <property type="match status" value="1"/>
</dbReference>
<dbReference type="InterPro" id="IPR010504">
    <property type="entry name" value="AH_dom"/>
</dbReference>
<dbReference type="FunCoup" id="A0A1W4WF35">
    <property type="interactions" value="315"/>
</dbReference>
<dbReference type="CTD" id="40331"/>
<evidence type="ECO:0000313" key="3">
    <source>
        <dbReference type="Proteomes" id="UP000192223"/>
    </source>
</evidence>
<gene>
    <name evidence="4" type="primary">LOC108732430</name>
</gene>
<protein>
    <submittedName>
        <fullName evidence="4">Islet cell autoantigen 1</fullName>
    </submittedName>
</protein>
<dbReference type="GeneID" id="108732430"/>
<name>A0A1W4WF35_AGRPL</name>
<dbReference type="GO" id="GO:0051049">
    <property type="term" value="P:regulation of transport"/>
    <property type="evidence" value="ECO:0007669"/>
    <property type="project" value="TreeGrafter"/>
</dbReference>
<evidence type="ECO:0000313" key="4">
    <source>
        <dbReference type="RefSeq" id="XP_018318723.1"/>
    </source>
</evidence>
<dbReference type="AlphaFoldDB" id="A0A1W4WF35"/>
<organism evidence="3 4">
    <name type="scientific">Agrilus planipennis</name>
    <name type="common">Emerald ash borer</name>
    <name type="synonym">Agrilus marcopoli</name>
    <dbReference type="NCBI Taxonomy" id="224129"/>
    <lineage>
        <taxon>Eukaryota</taxon>
        <taxon>Metazoa</taxon>
        <taxon>Ecdysozoa</taxon>
        <taxon>Arthropoda</taxon>
        <taxon>Hexapoda</taxon>
        <taxon>Insecta</taxon>
        <taxon>Pterygota</taxon>
        <taxon>Neoptera</taxon>
        <taxon>Endopterygota</taxon>
        <taxon>Coleoptera</taxon>
        <taxon>Polyphaga</taxon>
        <taxon>Elateriformia</taxon>
        <taxon>Buprestoidea</taxon>
        <taxon>Buprestidae</taxon>
        <taxon>Agrilinae</taxon>
        <taxon>Agrilus</taxon>
    </lineage>
</organism>
<dbReference type="GO" id="GO:0005794">
    <property type="term" value="C:Golgi apparatus"/>
    <property type="evidence" value="ECO:0007669"/>
    <property type="project" value="TreeGrafter"/>
</dbReference>
<dbReference type="Pfam" id="PF06456">
    <property type="entry name" value="Arfaptin"/>
    <property type="match status" value="1"/>
</dbReference>
<feature type="region of interest" description="Disordered" evidence="1">
    <location>
        <begin position="354"/>
        <end position="376"/>
    </location>
</feature>
<evidence type="ECO:0000259" key="2">
    <source>
        <dbReference type="PROSITE" id="PS50870"/>
    </source>
</evidence>
<dbReference type="KEGG" id="apln:108732430"/>
<feature type="compositionally biased region" description="Basic and acidic residues" evidence="1">
    <location>
        <begin position="276"/>
        <end position="290"/>
    </location>
</feature>
<dbReference type="SMART" id="SM01015">
    <property type="entry name" value="Arfaptin"/>
    <property type="match status" value="1"/>
</dbReference>
<dbReference type="GO" id="GO:0019904">
    <property type="term" value="F:protein domain specific binding"/>
    <property type="evidence" value="ECO:0007669"/>
    <property type="project" value="InterPro"/>
</dbReference>
<dbReference type="FunFam" id="1.20.1270.60:FF:000068">
    <property type="entry name" value="Islet cell autoantigen"/>
    <property type="match status" value="1"/>
</dbReference>
<dbReference type="STRING" id="224129.A0A1W4WF35"/>
<dbReference type="PANTHER" id="PTHR10164">
    <property type="entry name" value="ISLET CELL AUTOANTIGEN 1"/>
    <property type="match status" value="1"/>
</dbReference>
<evidence type="ECO:0000256" key="1">
    <source>
        <dbReference type="SAM" id="MobiDB-lite"/>
    </source>
</evidence>
<sequence length="405" mass="45783">MMQHQYWVTKKTVQRKLGSKEDDCIISSDAELDAKLELFRSISDTCIQLQRIIDSYQERLCYLAQEENALGRYLKECGKNEKNSSAAQLLSVAGKALAYTGHQLLTVRPPLVRLHHDVETFRARAILDTRATVTEMEKVRTEYRGALSWMKSVSNELDPDTGRGLERFRKAQSYVKMSKTKFDRYMLACLQKVDLLAAARCNMFSHALVSYQNAISIFSAKSSETLMHAVKKLNDVEPFEFCAVSELAGSVEDEKENKDKNSFFNSEYKDAVPNNKDQENKTKDSKKELPTTDLLGENFSIPPVIPDTNAIEGSKQSDSTLSSELLSLNWPSENDLLGDFMPSKFLQEGTFNFDTLSQKSEEPTPSAIKDDTKKSNDLKSQMSWLSLFKELDPLANQDIESGDRA</sequence>
<dbReference type="PROSITE" id="PS50870">
    <property type="entry name" value="AH"/>
    <property type="match status" value="1"/>
</dbReference>
<reference evidence="4" key="1">
    <citation type="submission" date="2025-08" db="UniProtKB">
        <authorList>
            <consortium name="RefSeq"/>
        </authorList>
    </citation>
    <scope>IDENTIFICATION</scope>
    <source>
        <tissue evidence="4">Entire body</tissue>
    </source>
</reference>
<proteinExistence type="predicted"/>
<dbReference type="Proteomes" id="UP000192223">
    <property type="component" value="Unplaced"/>
</dbReference>
<accession>A0A1W4WF35</accession>
<dbReference type="PANTHER" id="PTHR10164:SF4">
    <property type="entry name" value="GH23156P"/>
    <property type="match status" value="1"/>
</dbReference>
<dbReference type="InterPro" id="IPR024114">
    <property type="entry name" value="Islet_autoAg_Ica1/Ica1-like"/>
</dbReference>
<dbReference type="InParanoid" id="A0A1W4WF35"/>
<feature type="domain" description="AH" evidence="2">
    <location>
        <begin position="27"/>
        <end position="231"/>
    </location>
</feature>
<dbReference type="RefSeq" id="XP_018318723.1">
    <property type="nucleotide sequence ID" value="XM_018463221.2"/>
</dbReference>
<keyword evidence="3" id="KW-1185">Reference proteome</keyword>
<dbReference type="SUPFAM" id="SSF103657">
    <property type="entry name" value="BAR/IMD domain-like"/>
    <property type="match status" value="1"/>
</dbReference>